<dbReference type="NCBIfam" id="TIGR03801">
    <property type="entry name" value="asp_4_decarbox"/>
    <property type="match status" value="1"/>
</dbReference>
<reference evidence="4" key="1">
    <citation type="journal article" date="2021" name="PeerJ">
        <title>Extensive microbial diversity within the chicken gut microbiome revealed by metagenomics and culture.</title>
        <authorList>
            <person name="Gilroy R."/>
            <person name="Ravi A."/>
            <person name="Getino M."/>
            <person name="Pursley I."/>
            <person name="Horton D.L."/>
            <person name="Alikhan N.F."/>
            <person name="Baker D."/>
            <person name="Gharbi K."/>
            <person name="Hall N."/>
            <person name="Watson M."/>
            <person name="Adriaenssens E.M."/>
            <person name="Foster-Nyarko E."/>
            <person name="Jarju S."/>
            <person name="Secka A."/>
            <person name="Antonio M."/>
            <person name="Oren A."/>
            <person name="Chaudhuri R.R."/>
            <person name="La Ragione R."/>
            <person name="Hildebrand F."/>
            <person name="Pallen M.J."/>
        </authorList>
    </citation>
    <scope>NUCLEOTIDE SEQUENCE</scope>
    <source>
        <strain evidence="4">F6-6636</strain>
    </source>
</reference>
<dbReference type="InterPro" id="IPR015421">
    <property type="entry name" value="PyrdxlP-dep_Trfase_major"/>
</dbReference>
<comment type="similarity">
    <text evidence="2">Belongs to the class-I pyridoxal-phosphate-dependent aminotransferase family.</text>
</comment>
<dbReference type="GO" id="GO:0030170">
    <property type="term" value="F:pyridoxal phosphate binding"/>
    <property type="evidence" value="ECO:0007669"/>
    <property type="project" value="InterPro"/>
</dbReference>
<keyword evidence="2 4" id="KW-0808">Transferase</keyword>
<dbReference type="InterPro" id="IPR022518">
    <property type="entry name" value="Aspartate_4-decarboxylase"/>
</dbReference>
<protein>
    <recommendedName>
        <fullName evidence="2">Aminotransferase</fullName>
        <ecNumber evidence="2">2.6.1.-</ecNumber>
    </recommendedName>
</protein>
<dbReference type="NCBIfam" id="NF006755">
    <property type="entry name" value="PRK09275.1"/>
    <property type="match status" value="1"/>
</dbReference>
<dbReference type="PROSITE" id="PS00105">
    <property type="entry name" value="AA_TRANSFER_CLASS_1"/>
    <property type="match status" value="1"/>
</dbReference>
<dbReference type="GO" id="GO:0016829">
    <property type="term" value="F:lyase activity"/>
    <property type="evidence" value="ECO:0007669"/>
    <property type="project" value="UniProtKB-KW"/>
</dbReference>
<dbReference type="Gene3D" id="1.10.20.110">
    <property type="match status" value="1"/>
</dbReference>
<dbReference type="Pfam" id="PF00155">
    <property type="entry name" value="Aminotran_1_2"/>
    <property type="match status" value="1"/>
</dbReference>
<dbReference type="EMBL" id="JAHLFS010000017">
    <property type="protein sequence ID" value="MBU3851294.1"/>
    <property type="molecule type" value="Genomic_DNA"/>
</dbReference>
<dbReference type="AlphaFoldDB" id="A0A948WZ87"/>
<dbReference type="Proteomes" id="UP000777303">
    <property type="component" value="Unassembled WGS sequence"/>
</dbReference>
<dbReference type="InterPro" id="IPR050478">
    <property type="entry name" value="Ethylene_sulfur-biosynth"/>
</dbReference>
<evidence type="ECO:0000256" key="1">
    <source>
        <dbReference type="ARBA" id="ARBA00022898"/>
    </source>
</evidence>
<dbReference type="EC" id="2.6.1.-" evidence="2"/>
<dbReference type="InterPro" id="IPR004838">
    <property type="entry name" value="NHTrfase_class1_PyrdxlP-BS"/>
</dbReference>
<sequence>MDAAEEKALARISAFEISEEMIAIAQHNKQHAQLLDAGRGNPNWINTKGRLAQARLIEFGVKESKRTIDHGDLAGYIDKKGIANRLQAFLDPDDNEIDRFLIDAFTYLHHDLHFDLDEVVAEFTNGVIGNTYPTPSRVLPYTEKILNRYLQEILYQNKPLADQTNLFLTEGGTAAIVYIFNSLKENHILNPGDKIAINTPIFTPYLEIPILNDYDLVELHLSAEESRNWELKGEELDKLQDPSIKAFFLVNPSNPGSRSLTPELLAHLQRAVAKNPNLLIITDDVYGTFVDDFQSVYSVVPYNTLLVYSFSKLFGVTGWRLGMIAVNQNNLFDHLIQKLPAADQKEMNKRYGIVEVNPAQMKFIDRMTADSRSIGLYHTSGLSTPQQILADLFALTHLILRGKPDQYVLTARQIVSDRYAKLYEALGLPINKSKNNSKYYAMIDVYRLAKLKYSEAFRNYLKDNYSPLDFLVRLADKFGIVLMYGRGFDADGDSLRVSEANLTFDDYQRIGDKILAVLQDYYAEYQQSLQH</sequence>
<dbReference type="GO" id="GO:0006520">
    <property type="term" value="P:amino acid metabolic process"/>
    <property type="evidence" value="ECO:0007669"/>
    <property type="project" value="TreeGrafter"/>
</dbReference>
<evidence type="ECO:0000313" key="4">
    <source>
        <dbReference type="EMBL" id="MBU3851294.1"/>
    </source>
</evidence>
<dbReference type="Gene3D" id="3.40.640.10">
    <property type="entry name" value="Type I PLP-dependent aspartate aminotransferase-like (Major domain)"/>
    <property type="match status" value="1"/>
</dbReference>
<keyword evidence="1" id="KW-0663">Pyridoxal phosphate</keyword>
<reference evidence="4" key="2">
    <citation type="submission" date="2021-04" db="EMBL/GenBank/DDBJ databases">
        <authorList>
            <person name="Gilroy R."/>
        </authorList>
    </citation>
    <scope>NUCLEOTIDE SEQUENCE</scope>
    <source>
        <strain evidence="4">F6-6636</strain>
    </source>
</reference>
<evidence type="ECO:0000259" key="3">
    <source>
        <dbReference type="Pfam" id="PF00155"/>
    </source>
</evidence>
<dbReference type="Gene3D" id="3.90.1150.10">
    <property type="entry name" value="Aspartate Aminotransferase, domain 1"/>
    <property type="match status" value="1"/>
</dbReference>
<dbReference type="InterPro" id="IPR015424">
    <property type="entry name" value="PyrdxlP-dep_Trfase"/>
</dbReference>
<dbReference type="CDD" id="cd00609">
    <property type="entry name" value="AAT_like"/>
    <property type="match status" value="1"/>
</dbReference>
<organism evidence="4 5">
    <name type="scientific">Candidatus Paralactobacillus gallistercoris</name>
    <dbReference type="NCBI Taxonomy" id="2838724"/>
    <lineage>
        <taxon>Bacteria</taxon>
        <taxon>Bacillati</taxon>
        <taxon>Bacillota</taxon>
        <taxon>Bacilli</taxon>
        <taxon>Lactobacillales</taxon>
        <taxon>Lactobacillaceae</taxon>
        <taxon>Lactobacillus</taxon>
    </lineage>
</organism>
<keyword evidence="2 4" id="KW-0032">Aminotransferase</keyword>
<comment type="caution">
    <text evidence="4">The sequence shown here is derived from an EMBL/GenBank/DDBJ whole genome shotgun (WGS) entry which is preliminary data.</text>
</comment>
<dbReference type="InterPro" id="IPR004839">
    <property type="entry name" value="Aminotransferase_I/II_large"/>
</dbReference>
<gene>
    <name evidence="4" type="ORF">H9901_01095</name>
</gene>
<feature type="domain" description="Aminotransferase class I/classII large" evidence="3">
    <location>
        <begin position="139"/>
        <end position="511"/>
    </location>
</feature>
<dbReference type="GO" id="GO:0008483">
    <property type="term" value="F:transaminase activity"/>
    <property type="evidence" value="ECO:0007669"/>
    <property type="project" value="UniProtKB-KW"/>
</dbReference>
<proteinExistence type="inferred from homology"/>
<dbReference type="PANTHER" id="PTHR43795">
    <property type="entry name" value="BIFUNCTIONAL ASPARTATE AMINOTRANSFERASE AND GLUTAMATE/ASPARTATE-PREPHENATE AMINOTRANSFERASE-RELATED"/>
    <property type="match status" value="1"/>
</dbReference>
<evidence type="ECO:0000313" key="5">
    <source>
        <dbReference type="Proteomes" id="UP000777303"/>
    </source>
</evidence>
<dbReference type="InterPro" id="IPR015422">
    <property type="entry name" value="PyrdxlP-dep_Trfase_small"/>
</dbReference>
<comment type="cofactor">
    <cofactor evidence="2">
        <name>pyridoxal 5'-phosphate</name>
        <dbReference type="ChEBI" id="CHEBI:597326"/>
    </cofactor>
</comment>
<dbReference type="PANTHER" id="PTHR43795:SF2">
    <property type="entry name" value="BIFUNCTIONAL ASPARTATE AMINOTRANSFERASE AND GLUTAMATE_ASPARTATE-PREPHENATE AMINOTRANSFERASE"/>
    <property type="match status" value="1"/>
</dbReference>
<keyword evidence="4" id="KW-0456">Lyase</keyword>
<name>A0A948WZ87_9LACO</name>
<evidence type="ECO:0000256" key="2">
    <source>
        <dbReference type="RuleBase" id="RU000481"/>
    </source>
</evidence>
<accession>A0A948WZ87</accession>
<dbReference type="SUPFAM" id="SSF53383">
    <property type="entry name" value="PLP-dependent transferases"/>
    <property type="match status" value="1"/>
</dbReference>